<dbReference type="PANTHER" id="PTHR35336">
    <property type="entry name" value="ADENOSYLCOBINAMIDE AMIDOHYDROLASE"/>
    <property type="match status" value="1"/>
</dbReference>
<proteinExistence type="predicted"/>
<dbReference type="InterPro" id="IPR052209">
    <property type="entry name" value="CbiZ"/>
</dbReference>
<evidence type="ECO:0000313" key="2">
    <source>
        <dbReference type="Proteomes" id="UP000076796"/>
    </source>
</evidence>
<dbReference type="GeneID" id="97553759"/>
<evidence type="ECO:0008006" key="3">
    <source>
        <dbReference type="Google" id="ProtNLM"/>
    </source>
</evidence>
<accession>A0A163FTF9</accession>
<protein>
    <recommendedName>
        <fullName evidence="3">Adenosylcobinamide amidohydrolase</fullName>
    </recommendedName>
</protein>
<gene>
    <name evidence="1" type="ORF">AWU65_31350</name>
</gene>
<organism evidence="1 2">
    <name type="scientific">Paenibacillus glucanolyticus</name>
    <dbReference type="NCBI Taxonomy" id="59843"/>
    <lineage>
        <taxon>Bacteria</taxon>
        <taxon>Bacillati</taxon>
        <taxon>Bacillota</taxon>
        <taxon>Bacilli</taxon>
        <taxon>Bacillales</taxon>
        <taxon>Paenibacillaceae</taxon>
        <taxon>Paenibacillus</taxon>
    </lineage>
</organism>
<dbReference type="STRING" id="59843.A3958_03615"/>
<keyword evidence="2" id="KW-1185">Reference proteome</keyword>
<dbReference type="OrthoDB" id="34339at2"/>
<name>A0A163FTF9_9BACL</name>
<dbReference type="InterPro" id="IPR002808">
    <property type="entry name" value="AdoCbi_amidolase"/>
</dbReference>
<dbReference type="PANTHER" id="PTHR35336:SF5">
    <property type="entry name" value="ADENOSYLCOBINAMIDE AMIDOHYDROLASE"/>
    <property type="match status" value="1"/>
</dbReference>
<reference evidence="1" key="1">
    <citation type="journal article" date="2016" name="Genome Announc.">
        <title>Draft genomes of two strains of Paenibacillus glucanolyticus with capability to degrade lignocellulose.</title>
        <authorList>
            <person name="Mathews S.L."/>
            <person name="Pawlak J."/>
            <person name="Grunden A.M."/>
        </authorList>
    </citation>
    <scope>NUCLEOTIDE SEQUENCE [LARGE SCALE GENOMIC DNA]</scope>
    <source>
        <strain evidence="1">SLM1</strain>
    </source>
</reference>
<comment type="caution">
    <text evidence="1">The sequence shown here is derived from an EMBL/GenBank/DDBJ whole genome shotgun (WGS) entry which is preliminary data.</text>
</comment>
<dbReference type="AlphaFoldDB" id="A0A163FTF9"/>
<dbReference type="RefSeq" id="WP_063480462.1">
    <property type="nucleotide sequence ID" value="NZ_CP147845.1"/>
</dbReference>
<dbReference type="EMBL" id="LWMH01000002">
    <property type="protein sequence ID" value="KZS44550.1"/>
    <property type="molecule type" value="Genomic_DNA"/>
</dbReference>
<dbReference type="Pfam" id="PF01955">
    <property type="entry name" value="CbiZ"/>
    <property type="match status" value="1"/>
</dbReference>
<sequence length="251" mass="26827">MEQGERNVAVPFLTSKSHLYRSEAWPGTTVFLEAEQDYPHIRISLPDQAVSLSSAIYGGGFGRVDHLVNRYVDRHYDCSDPVNDMFSFIEEHGYPAGSTAGLMTAVKLKYASIWEERGEQASLLCCATAGVGNAARAGSSRTTFADYQPGTINIMLLIDGMMTPACMVNAVLTATEAKAAALHDLGVKDHETGAIATGTTTDAIVLGVSGNPAYDVNHHYAGTATDMGGMIGQLVYLSVTESIVSERADRI</sequence>
<evidence type="ECO:0000313" key="1">
    <source>
        <dbReference type="EMBL" id="KZS44550.1"/>
    </source>
</evidence>
<dbReference type="Proteomes" id="UP000076796">
    <property type="component" value="Unassembled WGS sequence"/>
</dbReference>